<reference evidence="2 3" key="1">
    <citation type="submission" date="2015-12" db="EMBL/GenBank/DDBJ databases">
        <authorList>
            <person name="Lauer A."/>
            <person name="Humrighouse B."/>
            <person name="Loparev V."/>
            <person name="Shewmaker P.L."/>
            <person name="Whitney A.M."/>
            <person name="McLaughlin R.W."/>
        </authorList>
    </citation>
    <scope>NUCLEOTIDE SEQUENCE [LARGE SCALE GENOMIC DNA]</scope>
    <source>
        <strain evidence="2 3">LMG 23085</strain>
    </source>
</reference>
<evidence type="ECO:0000313" key="2">
    <source>
        <dbReference type="EMBL" id="ALS01202.1"/>
    </source>
</evidence>
<feature type="transmembrane region" description="Helical" evidence="1">
    <location>
        <begin position="159"/>
        <end position="181"/>
    </location>
</feature>
<dbReference type="Proteomes" id="UP000065511">
    <property type="component" value="Chromosome"/>
</dbReference>
<feature type="transmembrane region" description="Helical" evidence="1">
    <location>
        <begin position="57"/>
        <end position="77"/>
    </location>
</feature>
<gene>
    <name evidence="2" type="ORF">ATZ33_07415</name>
</gene>
<feature type="transmembrane region" description="Helical" evidence="1">
    <location>
        <begin position="127"/>
        <end position="147"/>
    </location>
</feature>
<protein>
    <recommendedName>
        <fullName evidence="4">Beta-carotene 15,15'-monooxygenase</fullName>
    </recommendedName>
</protein>
<feature type="transmembrane region" description="Helical" evidence="1">
    <location>
        <begin position="83"/>
        <end position="100"/>
    </location>
</feature>
<keyword evidence="1" id="KW-0812">Transmembrane</keyword>
<proteinExistence type="predicted"/>
<sequence>MAKKVEDLKTYRILPNEKGRLETIAMGKSIMAKKQMNQHSYLNLFLSTLQFIQVKTWVMQCFILLLIIATVNIHILYQTSFKMIMNSYLLLLIFSILFFLDELYKSFVSGMWELEQSFKYDLSQHTLMKLIVFGSVDIVLILLMSLLSNITLSIPLLRVLLYLLVPFNIFCILLFSTLTFWRNNMRQEILWIIAGVVGGISFVLTNLLNVYNLSMAYWGTGLLLTSCALIYVVYVQIYQMNKGTN</sequence>
<evidence type="ECO:0000256" key="1">
    <source>
        <dbReference type="SAM" id="Phobius"/>
    </source>
</evidence>
<dbReference type="RefSeq" id="WP_083429108.1">
    <property type="nucleotide sequence ID" value="NZ_JXLC01000005.1"/>
</dbReference>
<organism evidence="2 3">
    <name type="scientific">Enterococcus silesiacus</name>
    <dbReference type="NCBI Taxonomy" id="332949"/>
    <lineage>
        <taxon>Bacteria</taxon>
        <taxon>Bacillati</taxon>
        <taxon>Bacillota</taxon>
        <taxon>Bacilli</taxon>
        <taxon>Lactobacillales</taxon>
        <taxon>Enterococcaceae</taxon>
        <taxon>Enterococcus</taxon>
    </lineage>
</organism>
<evidence type="ECO:0008006" key="4">
    <source>
        <dbReference type="Google" id="ProtNLM"/>
    </source>
</evidence>
<keyword evidence="1" id="KW-0472">Membrane</keyword>
<name>A0ABM5W7P3_9ENTE</name>
<keyword evidence="1" id="KW-1133">Transmembrane helix</keyword>
<accession>A0ABM5W7P3</accession>
<evidence type="ECO:0000313" key="3">
    <source>
        <dbReference type="Proteomes" id="UP000065511"/>
    </source>
</evidence>
<dbReference type="EMBL" id="CP013614">
    <property type="protein sequence ID" value="ALS01202.1"/>
    <property type="molecule type" value="Genomic_DNA"/>
</dbReference>
<feature type="transmembrane region" description="Helical" evidence="1">
    <location>
        <begin position="188"/>
        <end position="209"/>
    </location>
</feature>
<keyword evidence="3" id="KW-1185">Reference proteome</keyword>
<feature type="transmembrane region" description="Helical" evidence="1">
    <location>
        <begin position="215"/>
        <end position="235"/>
    </location>
</feature>